<protein>
    <recommendedName>
        <fullName evidence="13">Nuclear pore complex protein NUP133</fullName>
    </recommendedName>
</protein>
<organism evidence="11 12">
    <name type="scientific">Stephania yunnanensis</name>
    <dbReference type="NCBI Taxonomy" id="152371"/>
    <lineage>
        <taxon>Eukaryota</taxon>
        <taxon>Viridiplantae</taxon>
        <taxon>Streptophyta</taxon>
        <taxon>Embryophyta</taxon>
        <taxon>Tracheophyta</taxon>
        <taxon>Spermatophyta</taxon>
        <taxon>Magnoliopsida</taxon>
        <taxon>Ranunculales</taxon>
        <taxon>Menispermaceae</taxon>
        <taxon>Menispermoideae</taxon>
        <taxon>Cissampelideae</taxon>
        <taxon>Stephania</taxon>
    </lineage>
</organism>
<evidence type="ECO:0000256" key="8">
    <source>
        <dbReference type="SAM" id="MobiDB-lite"/>
    </source>
</evidence>
<comment type="caution">
    <text evidence="11">The sequence shown here is derived from an EMBL/GenBank/DDBJ whole genome shotgun (WGS) entry which is preliminary data.</text>
</comment>
<dbReference type="InterPro" id="IPR037624">
    <property type="entry name" value="Nup133-like"/>
</dbReference>
<dbReference type="PANTHER" id="PTHR13405">
    <property type="entry name" value="NUCLEAR PORE COMPLEX PROTEIN NUP133"/>
    <property type="match status" value="1"/>
</dbReference>
<evidence type="ECO:0000313" key="12">
    <source>
        <dbReference type="Proteomes" id="UP001420932"/>
    </source>
</evidence>
<dbReference type="InterPro" id="IPR007187">
    <property type="entry name" value="Nucleoporin_Nup133/Nup155_C"/>
</dbReference>
<dbReference type="FunFam" id="1.20.58.1380:FF:000005">
    <property type="entry name" value="Nuclear pore complex protein NUP133"/>
    <property type="match status" value="1"/>
</dbReference>
<keyword evidence="6" id="KW-0811">Translocation</keyword>
<accession>A0AAP0KGH8</accession>
<evidence type="ECO:0000259" key="9">
    <source>
        <dbReference type="Pfam" id="PF03177"/>
    </source>
</evidence>
<gene>
    <name evidence="11" type="ORF">Syun_009632</name>
</gene>
<keyword evidence="7" id="KW-0539">Nucleus</keyword>
<evidence type="ECO:0008006" key="13">
    <source>
        <dbReference type="Google" id="ProtNLM"/>
    </source>
</evidence>
<dbReference type="GO" id="GO:0000972">
    <property type="term" value="P:transcription-dependent tethering of RNA polymerase II gene DNA at nuclear periphery"/>
    <property type="evidence" value="ECO:0007669"/>
    <property type="project" value="TreeGrafter"/>
</dbReference>
<evidence type="ECO:0000259" key="10">
    <source>
        <dbReference type="Pfam" id="PF08801"/>
    </source>
</evidence>
<evidence type="ECO:0000256" key="1">
    <source>
        <dbReference type="ARBA" id="ARBA00004259"/>
    </source>
</evidence>
<keyword evidence="5" id="KW-0653">Protein transport</keyword>
<evidence type="ECO:0000313" key="11">
    <source>
        <dbReference type="EMBL" id="KAK9151323.1"/>
    </source>
</evidence>
<dbReference type="Gene3D" id="1.20.58.1380">
    <property type="match status" value="1"/>
</dbReference>
<comment type="subcellular location">
    <subcellularLocation>
        <location evidence="1">Nucleus envelope</location>
    </subcellularLocation>
</comment>
<keyword evidence="3" id="KW-0813">Transport</keyword>
<evidence type="ECO:0000256" key="6">
    <source>
        <dbReference type="ARBA" id="ARBA00023010"/>
    </source>
</evidence>
<dbReference type="GO" id="GO:0016973">
    <property type="term" value="P:poly(A)+ mRNA export from nucleus"/>
    <property type="evidence" value="ECO:0007669"/>
    <property type="project" value="TreeGrafter"/>
</dbReference>
<dbReference type="SUPFAM" id="SSF117289">
    <property type="entry name" value="Nucleoporin domain"/>
    <property type="match status" value="1"/>
</dbReference>
<evidence type="ECO:0000256" key="3">
    <source>
        <dbReference type="ARBA" id="ARBA00022448"/>
    </source>
</evidence>
<dbReference type="Pfam" id="PF03177">
    <property type="entry name" value="Nucleoporin_C"/>
    <property type="match status" value="1"/>
</dbReference>
<dbReference type="EMBL" id="JBBNAF010000004">
    <property type="protein sequence ID" value="KAK9151323.1"/>
    <property type="molecule type" value="Genomic_DNA"/>
</dbReference>
<sequence>MGCDSAKCIFIPHVKRNTFHSNPFLLAGYLNVFPVKSLLPPPFPKSSAPHIFGYGEDLPFNSQPPPFIVLHGSGLSTAFSLPQDLHPRVAHFLISPVKEVEKRADSDPVKPVYVGEFPEEVRDAQAGFLQKSAPGEPGISGGIDKETSLSWIICGNRLSVWSYLSSASRNCVILELPSSFSEEGDINAPSNHGNVWMVCFVNWSGKSGSAENVAKKFDSVGVVACNQKSKAVVYWPDIYSESRKSVASGHPQRRMGRNTNSAESVYFNSLIASPVPVSINVCVAIASSSDGTLWQFHCTPSGIHRKEISTAFTALSNHNIESSKSQVGSGYPKSLLWRFRLFTPEEFHREFFLLTDTEIQCFKISLSSDIIVAKLWSQEIIGTDSDLGIKKDLAGQKRIWPLDMQVDERGKELTILVATFCKDRVSSSSYTQYFLLVMQYKSGLNYFSDNTESIHERVLEKKAPIQVIIPKARVEDENFLFSMRLRVGGKPSGSTIILSGDGTATVSHYWRNSTRLYQFDLPWDAGKVLDASVFPSTEDCEEGAWVVLTEKAGVWAIPEKAVLLGGVEPPERSLSRKGSSNGRAVEEEKRNLSFGGNVAPRRASSEAWDVGERQRAVSTTIARRAAQDEESEALLGRLFQDFLLSGQVNDSFEKLQNCGAFEKDDEANIFARTSKSIVDTLAKHWTTTRGAEIVAMAVVSSQLLDKQQKHQKFLHFLAFSKCHEELLSKQRCSLQTIMEHGEKLAGIIQLREFQNTHSQNRLNAPNSPYPDSRHEKVGSLWDLIQLVGEKARRSAVLLMDRDNGEVFYSKVSELEEVFNCICHHLQGIIRTEELFAVQVQQACEISDACTTIIYAAIQYRNERHTWYPSPEGLTPWYCQLVVRNGLWCVASFMLQLLRETADLKVKSNLYSHLEGLTDVLLEAYTGAITAKLERGEEHEGLSDEYWRRRDELLDSLYQQVKAFVEESCQNSIMDTEEPKEVLKKFSMNLLSLAKRHEGYLTLWNICCDLDDTSLLRNLMHESVGPNKGFSYFVFKQLYLNRQFSKLLRLGEEFPEELAIFLRQYKDLMWLHEIFLDQFASASETLHALALSQGHNDLSSEQDPDPDNLKLEHSLADRRRLLNLSKIAAMAGSNRVFEAKIERIEADLKILKLQDEIIRLISDVKERPDIGQSLLPPGELIRLCLEGNTPELSLLAFDVFAWTSSSFRRSNKGLLEDCWKNAANQDEWGKLYEASEMQGWSDEKTLENLRNTVLFQASSRCYGPEAETYEGGFDEALPLRQEDVELSILKDPVSSVEGILMQLRNFPEAGKLMLTAVMLGMLGVQAEVEADGPRMSMD</sequence>
<dbReference type="Pfam" id="PF08801">
    <property type="entry name" value="Nucleoporin_N"/>
    <property type="match status" value="1"/>
</dbReference>
<feature type="domain" description="Nucleoporin Nup133/Nup155-like N-terminal" evidence="10">
    <location>
        <begin position="107"/>
        <end position="555"/>
    </location>
</feature>
<proteinExistence type="inferred from homology"/>
<reference evidence="11 12" key="1">
    <citation type="submission" date="2024-01" db="EMBL/GenBank/DDBJ databases">
        <title>Genome assemblies of Stephania.</title>
        <authorList>
            <person name="Yang L."/>
        </authorList>
    </citation>
    <scope>NUCLEOTIDE SEQUENCE [LARGE SCALE GENOMIC DNA]</scope>
    <source>
        <strain evidence="11">YNDBR</strain>
        <tissue evidence="11">Leaf</tissue>
    </source>
</reference>
<evidence type="ECO:0000256" key="2">
    <source>
        <dbReference type="ARBA" id="ARBA00005569"/>
    </source>
</evidence>
<evidence type="ECO:0000256" key="4">
    <source>
        <dbReference type="ARBA" id="ARBA00022816"/>
    </source>
</evidence>
<keyword evidence="12" id="KW-1185">Reference proteome</keyword>
<dbReference type="GO" id="GO:0031080">
    <property type="term" value="C:nuclear pore outer ring"/>
    <property type="evidence" value="ECO:0007669"/>
    <property type="project" value="TreeGrafter"/>
</dbReference>
<feature type="domain" description="Nucleoporin Nup133/Nup155-like C-terminal" evidence="9">
    <location>
        <begin position="1027"/>
        <end position="1168"/>
    </location>
</feature>
<dbReference type="InterPro" id="IPR015943">
    <property type="entry name" value="WD40/YVTN_repeat-like_dom_sf"/>
</dbReference>
<dbReference type="Gene3D" id="2.130.10.10">
    <property type="entry name" value="YVTN repeat-like/Quinoprotein amine dehydrogenase"/>
    <property type="match status" value="1"/>
</dbReference>
<dbReference type="InterPro" id="IPR014908">
    <property type="entry name" value="Nucleoporin_Nup133/Nup155_N"/>
</dbReference>
<dbReference type="PANTHER" id="PTHR13405:SF11">
    <property type="entry name" value="NUCLEAR PORE COMPLEX PROTEIN NUP133"/>
    <property type="match status" value="1"/>
</dbReference>
<evidence type="ECO:0000256" key="5">
    <source>
        <dbReference type="ARBA" id="ARBA00022927"/>
    </source>
</evidence>
<name>A0AAP0KGH8_9MAGN</name>
<feature type="region of interest" description="Disordered" evidence="8">
    <location>
        <begin position="569"/>
        <end position="588"/>
    </location>
</feature>
<keyword evidence="4" id="KW-0509">mRNA transport</keyword>
<dbReference type="Proteomes" id="UP001420932">
    <property type="component" value="Unassembled WGS sequence"/>
</dbReference>
<evidence type="ECO:0000256" key="7">
    <source>
        <dbReference type="ARBA" id="ARBA00023242"/>
    </source>
</evidence>
<dbReference type="GO" id="GO:0017056">
    <property type="term" value="F:structural constituent of nuclear pore"/>
    <property type="evidence" value="ECO:0007669"/>
    <property type="project" value="InterPro"/>
</dbReference>
<dbReference type="GO" id="GO:0006606">
    <property type="term" value="P:protein import into nucleus"/>
    <property type="evidence" value="ECO:0007669"/>
    <property type="project" value="TreeGrafter"/>
</dbReference>
<comment type="similarity">
    <text evidence="2">Belongs to the nucleoporin Nup133 family.</text>
</comment>